<evidence type="ECO:0000259" key="1">
    <source>
        <dbReference type="PROSITE" id="PS51201"/>
    </source>
</evidence>
<dbReference type="GO" id="GO:0006813">
    <property type="term" value="P:potassium ion transport"/>
    <property type="evidence" value="ECO:0007669"/>
    <property type="project" value="InterPro"/>
</dbReference>
<reference evidence="3 4" key="1">
    <citation type="submission" date="2022-11" db="EMBL/GenBank/DDBJ databases">
        <title>Haliovirga abyssi gen. nov., sp. nov., a mesophilic fermentative bacterium isolated from the Iheya North hydrothermal field and the proposal of Haliovirgaceae fam. nov.</title>
        <authorList>
            <person name="Miyazaki U."/>
            <person name="Tame A."/>
            <person name="Miyazaki J."/>
            <person name="Takai K."/>
            <person name="Sawayama S."/>
            <person name="Kitajima M."/>
            <person name="Okamoto A."/>
            <person name="Nakagawa S."/>
        </authorList>
    </citation>
    <scope>NUCLEOTIDE SEQUENCE [LARGE SCALE GENOMIC DNA]</scope>
    <source>
        <strain evidence="3 4">IC12</strain>
    </source>
</reference>
<dbReference type="Pfam" id="PF02254">
    <property type="entry name" value="TrkA_N"/>
    <property type="match status" value="1"/>
</dbReference>
<organism evidence="3 4">
    <name type="scientific">Haliovirga abyssi</name>
    <dbReference type="NCBI Taxonomy" id="2996794"/>
    <lineage>
        <taxon>Bacteria</taxon>
        <taxon>Fusobacteriati</taxon>
        <taxon>Fusobacteriota</taxon>
        <taxon>Fusobacteriia</taxon>
        <taxon>Fusobacteriales</taxon>
        <taxon>Haliovirgaceae</taxon>
        <taxon>Haliovirga</taxon>
    </lineage>
</organism>
<evidence type="ECO:0000313" key="3">
    <source>
        <dbReference type="EMBL" id="BDU50304.1"/>
    </source>
</evidence>
<dbReference type="PANTHER" id="PTHR43833">
    <property type="entry name" value="POTASSIUM CHANNEL PROTEIN 2-RELATED-RELATED"/>
    <property type="match status" value="1"/>
</dbReference>
<feature type="domain" description="RCK C-terminal" evidence="2">
    <location>
        <begin position="136"/>
        <end position="218"/>
    </location>
</feature>
<dbReference type="SUPFAM" id="SSF51735">
    <property type="entry name" value="NAD(P)-binding Rossmann-fold domains"/>
    <property type="match status" value="1"/>
</dbReference>
<dbReference type="Gene3D" id="3.40.50.720">
    <property type="entry name" value="NAD(P)-binding Rossmann-like Domain"/>
    <property type="match status" value="1"/>
</dbReference>
<accession>A0AAU9DT61</accession>
<dbReference type="InterPro" id="IPR036291">
    <property type="entry name" value="NAD(P)-bd_dom_sf"/>
</dbReference>
<dbReference type="PANTHER" id="PTHR43833:SF7">
    <property type="entry name" value="KTR SYSTEM POTASSIUM UPTAKE PROTEIN C"/>
    <property type="match status" value="1"/>
</dbReference>
<dbReference type="InterPro" id="IPR050721">
    <property type="entry name" value="Trk_Ktr_HKT_K-transport"/>
</dbReference>
<dbReference type="Pfam" id="PF02080">
    <property type="entry name" value="TrkA_C"/>
    <property type="match status" value="1"/>
</dbReference>
<dbReference type="EMBL" id="AP027059">
    <property type="protein sequence ID" value="BDU50304.1"/>
    <property type="molecule type" value="Genomic_DNA"/>
</dbReference>
<dbReference type="AlphaFoldDB" id="A0AAU9DT61"/>
<keyword evidence="4" id="KW-1185">Reference proteome</keyword>
<dbReference type="GO" id="GO:0008324">
    <property type="term" value="F:monoatomic cation transmembrane transporter activity"/>
    <property type="evidence" value="ECO:0007669"/>
    <property type="project" value="InterPro"/>
</dbReference>
<protein>
    <submittedName>
        <fullName evidence="3">Potassium transporter KtrA</fullName>
    </submittedName>
</protein>
<dbReference type="InterPro" id="IPR006037">
    <property type="entry name" value="RCK_C"/>
</dbReference>
<dbReference type="InterPro" id="IPR003148">
    <property type="entry name" value="RCK_N"/>
</dbReference>
<dbReference type="RefSeq" id="WP_307905236.1">
    <property type="nucleotide sequence ID" value="NZ_AP027059.1"/>
</dbReference>
<evidence type="ECO:0000313" key="4">
    <source>
        <dbReference type="Proteomes" id="UP001321582"/>
    </source>
</evidence>
<dbReference type="Proteomes" id="UP001321582">
    <property type="component" value="Chromosome"/>
</dbReference>
<sequence length="218" mass="24180">MKQFLVVGLGRFGTSVASTLFENDESILALDKNEDIVQESINNNLIDNGITVDATDMNTLKNLGVSNFDVAFVCIGTNIQDSILITLNLKELGIPKIIAKALTEAHGKVLKKIGADEIIFPEVYMGQRVALKEIDPNILEHIKFSDKHILVEIKAPNKFYGKTLEKLALRKKYNINIIGIKRSDKELEINPMGDTKIENGDTLIAITDSKTAKELEEL</sequence>
<dbReference type="SUPFAM" id="SSF116726">
    <property type="entry name" value="TrkA C-terminal domain-like"/>
    <property type="match status" value="1"/>
</dbReference>
<dbReference type="Gene3D" id="3.30.70.1450">
    <property type="entry name" value="Regulator of K+ conductance, C-terminal domain"/>
    <property type="match status" value="1"/>
</dbReference>
<proteinExistence type="predicted"/>
<dbReference type="PROSITE" id="PS51202">
    <property type="entry name" value="RCK_C"/>
    <property type="match status" value="1"/>
</dbReference>
<evidence type="ECO:0000259" key="2">
    <source>
        <dbReference type="PROSITE" id="PS51202"/>
    </source>
</evidence>
<name>A0AAU9DT61_9FUSO</name>
<dbReference type="KEGG" id="haby:HLVA_08730"/>
<dbReference type="InterPro" id="IPR036721">
    <property type="entry name" value="RCK_C_sf"/>
</dbReference>
<feature type="domain" description="RCK N-terminal" evidence="1">
    <location>
        <begin position="1"/>
        <end position="120"/>
    </location>
</feature>
<dbReference type="PROSITE" id="PS51201">
    <property type="entry name" value="RCK_N"/>
    <property type="match status" value="1"/>
</dbReference>
<gene>
    <name evidence="3" type="ORF">HLVA_08730</name>
</gene>